<keyword evidence="1" id="KW-0812">Transmembrane</keyword>
<geneLocation type="chloroplast" evidence="2"/>
<dbReference type="EMBL" id="MK641509">
    <property type="protein sequence ID" value="UEQ11981.1"/>
    <property type="molecule type" value="Genomic_DNA"/>
</dbReference>
<gene>
    <name evidence="2" type="primary">ycf55</name>
</gene>
<dbReference type="AlphaFoldDB" id="A0A8K1YUD6"/>
<sequence>MVKYWPNQQGKILNLEVVALFRRVYLKINANLYNKTSRILSTDIITFSVKKELFKIILFEFEVLILDIIELDLTRGELGILKKKLLVDLINKSTHSFKLFICYNVFDYCDDGELCDQYLLIENLLVYLIFGSFPEKFTNSIFSEKHVPVKYVEILLDNMIIQIAHIIFFRYIVNQFSLSSLLTFLISFNLCNETYISLRSLAGFKNNLIWQHWLNYYFIQPTVVYSNLYQVWIFTPQGLNCKYIYLLKEDTLDEWSNLQIIITLLLEIQDFFWPKLRNIYLLLSKILIYSSSYFFCRLYQIFMRSVFLIFRTDKFK</sequence>
<dbReference type="Pfam" id="PF12452">
    <property type="entry name" value="DUF3685"/>
    <property type="match status" value="1"/>
</dbReference>
<keyword evidence="1" id="KW-1133">Transmembrane helix</keyword>
<keyword evidence="2" id="KW-0150">Chloroplast</keyword>
<evidence type="ECO:0008006" key="3">
    <source>
        <dbReference type="Google" id="ProtNLM"/>
    </source>
</evidence>
<evidence type="ECO:0000256" key="1">
    <source>
        <dbReference type="SAM" id="Phobius"/>
    </source>
</evidence>
<accession>A0A8K1YUD6</accession>
<name>A0A8K1YUD6_9FLOR</name>
<keyword evidence="1" id="KW-0472">Membrane</keyword>
<dbReference type="InterPro" id="IPR022552">
    <property type="entry name" value="UPF_Ycf55"/>
</dbReference>
<dbReference type="InterPro" id="IPR017077">
    <property type="entry name" value="Uncharacterised_Ycf55_algae"/>
</dbReference>
<protein>
    <recommendedName>
        <fullName evidence="3">Ycf55</fullName>
    </recommendedName>
</protein>
<organism evidence="2">
    <name type="scientific">Kumanoa mahlacensis</name>
    <dbReference type="NCBI Taxonomy" id="1196387"/>
    <lineage>
        <taxon>Eukaryota</taxon>
        <taxon>Rhodophyta</taxon>
        <taxon>Florideophyceae</taxon>
        <taxon>Nemaliophycidae</taxon>
        <taxon>Batrachospermales</taxon>
        <taxon>Batrachospermaceae</taxon>
        <taxon>Kumanoa</taxon>
    </lineage>
</organism>
<evidence type="ECO:0000313" key="2">
    <source>
        <dbReference type="EMBL" id="UEQ11981.1"/>
    </source>
</evidence>
<dbReference type="PIRSF" id="PIRSF036962">
    <property type="entry name" value="UCP036962_SignTr_Ycf55"/>
    <property type="match status" value="1"/>
</dbReference>
<keyword evidence="2" id="KW-0934">Plastid</keyword>
<feature type="transmembrane region" description="Helical" evidence="1">
    <location>
        <begin position="286"/>
        <end position="310"/>
    </location>
</feature>
<reference evidence="2" key="1">
    <citation type="submission" date="2019-03" db="EMBL/GenBank/DDBJ databases">
        <title>Phycologia Chloroplast and mitochondrial genomes of Kumanoa mahlacensis.</title>
        <authorList>
            <person name="Fang K."/>
        </authorList>
    </citation>
    <scope>NUCLEOTIDE SEQUENCE</scope>
    <source>
        <strain evidence="2">SAS-FKP1701</strain>
    </source>
</reference>
<proteinExistence type="predicted"/>